<dbReference type="GO" id="GO:0007165">
    <property type="term" value="P:signal transduction"/>
    <property type="evidence" value="ECO:0007669"/>
    <property type="project" value="TreeGrafter"/>
</dbReference>
<evidence type="ECO:0000256" key="3">
    <source>
        <dbReference type="ARBA" id="ARBA00022490"/>
    </source>
</evidence>
<evidence type="ECO:0000313" key="7">
    <source>
        <dbReference type="Proteomes" id="UP000694388"/>
    </source>
</evidence>
<comment type="subcellular location">
    <subcellularLocation>
        <location evidence="1">Cytoplasm</location>
    </subcellularLocation>
</comment>
<evidence type="ECO:0000259" key="5">
    <source>
        <dbReference type="Pfam" id="PF07894"/>
    </source>
</evidence>
<dbReference type="Proteomes" id="UP000694388">
    <property type="component" value="Unplaced"/>
</dbReference>
<dbReference type="PANTHER" id="PTHR16181">
    <property type="entry name" value="PROTEIN FAM83A-RELATED"/>
    <property type="match status" value="1"/>
</dbReference>
<feature type="compositionally biased region" description="Basic and acidic residues" evidence="4">
    <location>
        <begin position="347"/>
        <end position="385"/>
    </location>
</feature>
<sequence length="452" mass="49998">MAKLTTSATKTSAERGELTPRGSTKFLYSESQRLALEALVDGGREAFARVLDEEGLWQFLSEEEIRRICTTIGQNGENGGDHLIGEGMPGGADSRSLTYWPEESDDMAPGRLDLGWPDKEGYRGVTRAAVYTQPPADFNPSIKETVRRLIRNAQTLIAIAMDRFTDVEILRDVAMVAWRSNIPAYVILDEAHVSAFTDACEACNLHTGVLKNMRVRSVAGGSFQTRSGKILHGPTSQKFMMIDGDKALCGSYSFTWTASRLERNIVTVLTGQVVENFDKEFRVLYAASRPVLMERLKLAPEPSRPNNSTRAPSPLPSGKTQESTCSLRHPKYALVRSGSPLSRKLIAHREKEDGDETHGEGREKESDDYVQKTGDHQKEDEKENHDLLLHVPKRIGESRAASDGAVKGSNHFLKQGPRIMLSISGQPEAVRDSEGSSWDSPDMHIDVSMSTH</sequence>
<name>A0A8C4RA04_EPTBU</name>
<dbReference type="InterPro" id="IPR012461">
    <property type="entry name" value="SACK1"/>
</dbReference>
<dbReference type="GO" id="GO:0019901">
    <property type="term" value="F:protein kinase binding"/>
    <property type="evidence" value="ECO:0007669"/>
    <property type="project" value="TreeGrafter"/>
</dbReference>
<accession>A0A8C4RA04</accession>
<dbReference type="Gene3D" id="3.30.870.10">
    <property type="entry name" value="Endonuclease Chain A"/>
    <property type="match status" value="1"/>
</dbReference>
<dbReference type="FunFam" id="3.30.870.10:FF:000004">
    <property type="entry name" value="protein FAM83H isoform X2"/>
    <property type="match status" value="1"/>
</dbReference>
<reference evidence="6" key="2">
    <citation type="submission" date="2025-09" db="UniProtKB">
        <authorList>
            <consortium name="Ensembl"/>
        </authorList>
    </citation>
    <scope>IDENTIFICATION</scope>
</reference>
<dbReference type="PANTHER" id="PTHR16181:SF29">
    <property type="entry name" value="PROTEIN FAM83A-RELATED"/>
    <property type="match status" value="1"/>
</dbReference>
<dbReference type="Pfam" id="PF07894">
    <property type="entry name" value="SACK1"/>
    <property type="match status" value="1"/>
</dbReference>
<dbReference type="SUPFAM" id="SSF56024">
    <property type="entry name" value="Phospholipase D/nuclease"/>
    <property type="match status" value="1"/>
</dbReference>
<reference evidence="6" key="1">
    <citation type="submission" date="2025-08" db="UniProtKB">
        <authorList>
            <consortium name="Ensembl"/>
        </authorList>
    </citation>
    <scope>IDENTIFICATION</scope>
</reference>
<organism evidence="6 7">
    <name type="scientific">Eptatretus burgeri</name>
    <name type="common">Inshore hagfish</name>
    <dbReference type="NCBI Taxonomy" id="7764"/>
    <lineage>
        <taxon>Eukaryota</taxon>
        <taxon>Metazoa</taxon>
        <taxon>Chordata</taxon>
        <taxon>Craniata</taxon>
        <taxon>Vertebrata</taxon>
        <taxon>Cyclostomata</taxon>
        <taxon>Myxini</taxon>
        <taxon>Myxiniformes</taxon>
        <taxon>Myxinidae</taxon>
        <taxon>Eptatretinae</taxon>
        <taxon>Eptatretus</taxon>
    </lineage>
</organism>
<dbReference type="Ensembl" id="ENSEBUT00000027144.1">
    <property type="protein sequence ID" value="ENSEBUP00000026568.1"/>
    <property type="gene ID" value="ENSEBUG00000016357.1"/>
</dbReference>
<keyword evidence="7" id="KW-1185">Reference proteome</keyword>
<evidence type="ECO:0000256" key="2">
    <source>
        <dbReference type="ARBA" id="ARBA00006937"/>
    </source>
</evidence>
<dbReference type="OMA" id="KTKVPEC"/>
<protein>
    <recommendedName>
        <fullName evidence="5">Scaffolding anchor of CK1 domain-containing protein</fullName>
    </recommendedName>
</protein>
<feature type="domain" description="Scaffolding anchor of CK1" evidence="5">
    <location>
        <begin position="22"/>
        <end position="290"/>
    </location>
</feature>
<dbReference type="AlphaFoldDB" id="A0A8C4RA04"/>
<dbReference type="GeneTree" id="ENSGT00940000157932"/>
<dbReference type="GO" id="GO:0005737">
    <property type="term" value="C:cytoplasm"/>
    <property type="evidence" value="ECO:0007669"/>
    <property type="project" value="UniProtKB-SubCell"/>
</dbReference>
<evidence type="ECO:0000256" key="4">
    <source>
        <dbReference type="SAM" id="MobiDB-lite"/>
    </source>
</evidence>
<dbReference type="InterPro" id="IPR050944">
    <property type="entry name" value="FAM83"/>
</dbReference>
<comment type="similarity">
    <text evidence="2">Belongs to the FAM83 family.</text>
</comment>
<feature type="region of interest" description="Disordered" evidence="4">
    <location>
        <begin position="426"/>
        <end position="452"/>
    </location>
</feature>
<keyword evidence="3" id="KW-0963">Cytoplasm</keyword>
<evidence type="ECO:0000256" key="1">
    <source>
        <dbReference type="ARBA" id="ARBA00004496"/>
    </source>
</evidence>
<feature type="region of interest" description="Disordered" evidence="4">
    <location>
        <begin position="297"/>
        <end position="385"/>
    </location>
</feature>
<evidence type="ECO:0000313" key="6">
    <source>
        <dbReference type="Ensembl" id="ENSEBUP00000026568.1"/>
    </source>
</evidence>
<proteinExistence type="inferred from homology"/>